<keyword evidence="4 6" id="KW-1133">Transmembrane helix</keyword>
<name>A0ABS4GEB8_9FIRM</name>
<feature type="transmembrane region" description="Helical" evidence="6">
    <location>
        <begin position="280"/>
        <end position="298"/>
    </location>
</feature>
<evidence type="ECO:0000313" key="8">
    <source>
        <dbReference type="EMBL" id="MBP1926038.1"/>
    </source>
</evidence>
<feature type="transmembrane region" description="Helical" evidence="6">
    <location>
        <begin position="361"/>
        <end position="385"/>
    </location>
</feature>
<evidence type="ECO:0000256" key="3">
    <source>
        <dbReference type="ARBA" id="ARBA00022692"/>
    </source>
</evidence>
<protein>
    <submittedName>
        <fullName evidence="8">FSR family fosmidomycin resistance protein-like MFS transporter</fullName>
    </submittedName>
</protein>
<dbReference type="CDD" id="cd17478">
    <property type="entry name" value="MFS_FsR"/>
    <property type="match status" value="1"/>
</dbReference>
<feature type="transmembrane region" description="Helical" evidence="6">
    <location>
        <begin position="139"/>
        <end position="160"/>
    </location>
</feature>
<dbReference type="PANTHER" id="PTHR43129">
    <property type="entry name" value="FOSMIDOMYCIN RESISTANCE PROTEIN"/>
    <property type="match status" value="1"/>
</dbReference>
<feature type="transmembrane region" description="Helical" evidence="6">
    <location>
        <begin position="304"/>
        <end position="323"/>
    </location>
</feature>
<evidence type="ECO:0000256" key="4">
    <source>
        <dbReference type="ARBA" id="ARBA00022989"/>
    </source>
</evidence>
<evidence type="ECO:0000256" key="2">
    <source>
        <dbReference type="ARBA" id="ARBA00022448"/>
    </source>
</evidence>
<proteinExistence type="predicted"/>
<dbReference type="Gene3D" id="1.20.1250.20">
    <property type="entry name" value="MFS general substrate transporter like domains"/>
    <property type="match status" value="2"/>
</dbReference>
<feature type="domain" description="Major facilitator superfamily (MFS) profile" evidence="7">
    <location>
        <begin position="15"/>
        <end position="389"/>
    </location>
</feature>
<feature type="transmembrane region" description="Helical" evidence="6">
    <location>
        <begin position="335"/>
        <end position="355"/>
    </location>
</feature>
<evidence type="ECO:0000256" key="6">
    <source>
        <dbReference type="SAM" id="Phobius"/>
    </source>
</evidence>
<feature type="transmembrane region" description="Helical" evidence="6">
    <location>
        <begin position="247"/>
        <end position="271"/>
    </location>
</feature>
<dbReference type="InterPro" id="IPR020846">
    <property type="entry name" value="MFS_dom"/>
</dbReference>
<evidence type="ECO:0000313" key="9">
    <source>
        <dbReference type="Proteomes" id="UP001519342"/>
    </source>
</evidence>
<accession>A0ABS4GEB8</accession>
<dbReference type="InterPro" id="IPR011701">
    <property type="entry name" value="MFS"/>
</dbReference>
<feature type="transmembrane region" description="Helical" evidence="6">
    <location>
        <begin position="105"/>
        <end position="127"/>
    </location>
</feature>
<dbReference type="Pfam" id="PF07690">
    <property type="entry name" value="MFS_1"/>
    <property type="match status" value="1"/>
</dbReference>
<dbReference type="RefSeq" id="WP_209511776.1">
    <property type="nucleotide sequence ID" value="NZ_JAGGKS010000005.1"/>
</dbReference>
<keyword evidence="5 6" id="KW-0472">Membrane</keyword>
<comment type="caution">
    <text evidence="8">The sequence shown here is derived from an EMBL/GenBank/DDBJ whole genome shotgun (WGS) entry which is preliminary data.</text>
</comment>
<organism evidence="8 9">
    <name type="scientific">Sedimentibacter acidaminivorans</name>
    <dbReference type="NCBI Taxonomy" id="913099"/>
    <lineage>
        <taxon>Bacteria</taxon>
        <taxon>Bacillati</taxon>
        <taxon>Bacillota</taxon>
        <taxon>Tissierellia</taxon>
        <taxon>Sedimentibacter</taxon>
    </lineage>
</organism>
<evidence type="ECO:0000259" key="7">
    <source>
        <dbReference type="PROSITE" id="PS50850"/>
    </source>
</evidence>
<keyword evidence="2" id="KW-0813">Transport</keyword>
<keyword evidence="3 6" id="KW-0812">Transmembrane</keyword>
<feature type="transmembrane region" description="Helical" evidence="6">
    <location>
        <begin position="80"/>
        <end position="99"/>
    </location>
</feature>
<keyword evidence="9" id="KW-1185">Reference proteome</keyword>
<dbReference type="PROSITE" id="PS50850">
    <property type="entry name" value="MFS"/>
    <property type="match status" value="1"/>
</dbReference>
<sequence length="394" mass="42986">MLEQKQQRTTSYYTKLIAVSIGHFFNDFYMNLIPPILFLFVQALGLSLAQQAFIAFVITSGGSFAQPVIGYLVDKRGKPYLIIYSLMWISFWMSISGIISNYYLLVIALGLGSLASALFHPLGSAMAVRLGKKSMGKSLSIFMTIGGFAASVSPMVAIPIVKSYGLSSLVLFMIPGILIAFFLYYAQVQKVELNQSIEKKEKKSEKFDFHCAKWISILVFISSNKVLVRSFLITFGAQIMLLKQVSVEVAGVVLSAYLLANSLGTIIGGFLDDLIGSKRVLLIFNLFVLICMSLIVFMPRIFMVIGFVLMGFALSGSSTANIVMTQGLMPKNINVATGLIMGFSGGLGGLIMLAFGKIADIHGLLTSASYLLIPLVLVVFTTLILPNEKSIEDM</sequence>
<dbReference type="PANTHER" id="PTHR43129:SF1">
    <property type="entry name" value="FOSMIDOMYCIN RESISTANCE PROTEIN"/>
    <property type="match status" value="1"/>
</dbReference>
<dbReference type="Proteomes" id="UP001519342">
    <property type="component" value="Unassembled WGS sequence"/>
</dbReference>
<dbReference type="SUPFAM" id="SSF103473">
    <property type="entry name" value="MFS general substrate transporter"/>
    <property type="match status" value="1"/>
</dbReference>
<feature type="transmembrane region" description="Helical" evidence="6">
    <location>
        <begin position="12"/>
        <end position="30"/>
    </location>
</feature>
<dbReference type="InterPro" id="IPR036259">
    <property type="entry name" value="MFS_trans_sf"/>
</dbReference>
<dbReference type="EMBL" id="JAGGKS010000005">
    <property type="protein sequence ID" value="MBP1926038.1"/>
    <property type="molecule type" value="Genomic_DNA"/>
</dbReference>
<feature type="transmembrane region" description="Helical" evidence="6">
    <location>
        <begin position="166"/>
        <end position="186"/>
    </location>
</feature>
<gene>
    <name evidence="8" type="ORF">J2Z76_001902</name>
</gene>
<evidence type="ECO:0000256" key="5">
    <source>
        <dbReference type="ARBA" id="ARBA00023136"/>
    </source>
</evidence>
<evidence type="ECO:0000256" key="1">
    <source>
        <dbReference type="ARBA" id="ARBA00004651"/>
    </source>
</evidence>
<comment type="subcellular location">
    <subcellularLocation>
        <location evidence="1">Cell membrane</location>
        <topology evidence="1">Multi-pass membrane protein</topology>
    </subcellularLocation>
</comment>
<reference evidence="8 9" key="1">
    <citation type="submission" date="2021-03" db="EMBL/GenBank/DDBJ databases">
        <title>Genomic Encyclopedia of Type Strains, Phase IV (KMG-IV): sequencing the most valuable type-strain genomes for metagenomic binning, comparative biology and taxonomic classification.</title>
        <authorList>
            <person name="Goeker M."/>
        </authorList>
    </citation>
    <scope>NUCLEOTIDE SEQUENCE [LARGE SCALE GENOMIC DNA]</scope>
    <source>
        <strain evidence="8 9">DSM 24004</strain>
    </source>
</reference>